<keyword evidence="2" id="KW-1185">Reference proteome</keyword>
<proteinExistence type="predicted"/>
<evidence type="ECO:0000313" key="2">
    <source>
        <dbReference type="Proteomes" id="UP000821865"/>
    </source>
</evidence>
<protein>
    <submittedName>
        <fullName evidence="1">Uncharacterized protein</fullName>
    </submittedName>
</protein>
<name>A0ACB8DRE0_DERSI</name>
<evidence type="ECO:0000313" key="1">
    <source>
        <dbReference type="EMBL" id="KAH7975247.1"/>
    </source>
</evidence>
<dbReference type="Proteomes" id="UP000821865">
    <property type="component" value="Chromosome 10"/>
</dbReference>
<gene>
    <name evidence="1" type="ORF">HPB49_025309</name>
</gene>
<accession>A0ACB8DRE0</accession>
<comment type="caution">
    <text evidence="1">The sequence shown here is derived from an EMBL/GenBank/DDBJ whole genome shotgun (WGS) entry which is preliminary data.</text>
</comment>
<organism evidence="1 2">
    <name type="scientific">Dermacentor silvarum</name>
    <name type="common">Tick</name>
    <dbReference type="NCBI Taxonomy" id="543639"/>
    <lineage>
        <taxon>Eukaryota</taxon>
        <taxon>Metazoa</taxon>
        <taxon>Ecdysozoa</taxon>
        <taxon>Arthropoda</taxon>
        <taxon>Chelicerata</taxon>
        <taxon>Arachnida</taxon>
        <taxon>Acari</taxon>
        <taxon>Parasitiformes</taxon>
        <taxon>Ixodida</taxon>
        <taxon>Ixodoidea</taxon>
        <taxon>Ixodidae</taxon>
        <taxon>Rhipicephalinae</taxon>
        <taxon>Dermacentor</taxon>
    </lineage>
</organism>
<sequence length="319" mass="37868">MMWTSYYGDWYGKLDDARNSETLLEECAPTCRITNDRRLIEHSDAVIFHVRDLDMTDLPPKRFSWQRWVFFSMEPPPHAGFTEFHFTHGMFNWTMTYRRDSDAYTPYGRFVPRDAFTTTAKRDLRALWKSKNKTAVWMVSRCNSTSGREHFVAELRKYMDVDVYGACGDHECNKTRGLSCYVDFERTYFYALAFENSICVDYVTEKFYNALRYDIIPVVFGGANYSQIAPHNSYIDALSFESPEHLAKYLIKLSKNYTEYAAYHTWKDRYYVPPFMEPYCELCEKLQRHAKLQRTSFYGDIKAWWFGKSNCRSWVWGDA</sequence>
<dbReference type="EMBL" id="CM023479">
    <property type="protein sequence ID" value="KAH7975247.1"/>
    <property type="molecule type" value="Genomic_DNA"/>
</dbReference>
<reference evidence="1" key="1">
    <citation type="submission" date="2020-05" db="EMBL/GenBank/DDBJ databases">
        <title>Large-scale comparative analyses of tick genomes elucidate their genetic diversity and vector capacities.</title>
        <authorList>
            <person name="Jia N."/>
            <person name="Wang J."/>
            <person name="Shi W."/>
            <person name="Du L."/>
            <person name="Sun Y."/>
            <person name="Zhan W."/>
            <person name="Jiang J."/>
            <person name="Wang Q."/>
            <person name="Zhang B."/>
            <person name="Ji P."/>
            <person name="Sakyi L.B."/>
            <person name="Cui X."/>
            <person name="Yuan T."/>
            <person name="Jiang B."/>
            <person name="Yang W."/>
            <person name="Lam T.T.-Y."/>
            <person name="Chang Q."/>
            <person name="Ding S."/>
            <person name="Wang X."/>
            <person name="Zhu J."/>
            <person name="Ruan X."/>
            <person name="Zhao L."/>
            <person name="Wei J."/>
            <person name="Que T."/>
            <person name="Du C."/>
            <person name="Cheng J."/>
            <person name="Dai P."/>
            <person name="Han X."/>
            <person name="Huang E."/>
            <person name="Gao Y."/>
            <person name="Liu J."/>
            <person name="Shao H."/>
            <person name="Ye R."/>
            <person name="Li L."/>
            <person name="Wei W."/>
            <person name="Wang X."/>
            <person name="Wang C."/>
            <person name="Yang T."/>
            <person name="Huo Q."/>
            <person name="Li W."/>
            <person name="Guo W."/>
            <person name="Chen H."/>
            <person name="Zhou L."/>
            <person name="Ni X."/>
            <person name="Tian J."/>
            <person name="Zhou Y."/>
            <person name="Sheng Y."/>
            <person name="Liu T."/>
            <person name="Pan Y."/>
            <person name="Xia L."/>
            <person name="Li J."/>
            <person name="Zhao F."/>
            <person name="Cao W."/>
        </authorList>
    </citation>
    <scope>NUCLEOTIDE SEQUENCE</scope>
    <source>
        <strain evidence="1">Dsil-2018</strain>
    </source>
</reference>